<dbReference type="HOGENOM" id="CLU_010194_1_1_5"/>
<organism evidence="2 3">
    <name type="scientific">Pelagibacterium halotolerans (strain DSM 22347 / JCM 15775 / CGMCC 1.7692 / B2)</name>
    <dbReference type="NCBI Taxonomy" id="1082931"/>
    <lineage>
        <taxon>Bacteria</taxon>
        <taxon>Pseudomonadati</taxon>
        <taxon>Pseudomonadota</taxon>
        <taxon>Alphaproteobacteria</taxon>
        <taxon>Hyphomicrobiales</taxon>
        <taxon>Devosiaceae</taxon>
        <taxon>Pelagibacterium</taxon>
    </lineage>
</organism>
<dbReference type="PRINTS" id="PR00080">
    <property type="entry name" value="SDRFAMILY"/>
</dbReference>
<dbReference type="STRING" id="1082931.KKY_1229"/>
<dbReference type="KEGG" id="phl:KKY_1229"/>
<dbReference type="Pfam" id="PF13561">
    <property type="entry name" value="adh_short_C2"/>
    <property type="match status" value="1"/>
</dbReference>
<dbReference type="FunFam" id="3.40.50.720:FF:000084">
    <property type="entry name" value="Short-chain dehydrogenase reductase"/>
    <property type="match status" value="1"/>
</dbReference>
<dbReference type="AlphaFoldDB" id="G4R7C1"/>
<dbReference type="SUPFAM" id="SSF51735">
    <property type="entry name" value="NAD(P)-binding Rossmann-fold domains"/>
    <property type="match status" value="1"/>
</dbReference>
<comment type="similarity">
    <text evidence="1">Belongs to the short-chain dehydrogenases/reductases (SDR) family.</text>
</comment>
<keyword evidence="3" id="KW-1185">Reference proteome</keyword>
<name>G4R7C1_PELHB</name>
<sequence length="257" mass="26324">MKLSDLFGLVGRRALVTGGTSGIGMAIARAYLAAGADVVVSSDREDECVTARNTLQAKGNLHALCLRLGTREASETLVEEASRVLGGPIDILVSNAGIEGPVGATGSAAQDEIDDLFRVNVNAAYWLAAAVAPGMRASGGGAMIFMASIAALRGNRVIGAYGMTKAALTQLARNLAVEHGPGNIRANAIAPGLIETPFARGLMSDAAFMERRLAATPLRRVGRPDEVAATALWLASPGGAFTNGQVIVVDGGTLIAD</sequence>
<dbReference type="InterPro" id="IPR002347">
    <property type="entry name" value="SDR_fam"/>
</dbReference>
<dbReference type="EMBL" id="CP003075">
    <property type="protein sequence ID" value="AEQ51257.1"/>
    <property type="molecule type" value="Genomic_DNA"/>
</dbReference>
<dbReference type="PROSITE" id="PS00061">
    <property type="entry name" value="ADH_SHORT"/>
    <property type="match status" value="1"/>
</dbReference>
<dbReference type="Gene3D" id="3.40.50.720">
    <property type="entry name" value="NAD(P)-binding Rossmann-like Domain"/>
    <property type="match status" value="1"/>
</dbReference>
<dbReference type="Proteomes" id="UP000008850">
    <property type="component" value="Chromosome"/>
</dbReference>
<proteinExistence type="inferred from homology"/>
<evidence type="ECO:0000256" key="1">
    <source>
        <dbReference type="ARBA" id="ARBA00006484"/>
    </source>
</evidence>
<dbReference type="PRINTS" id="PR00081">
    <property type="entry name" value="GDHRDH"/>
</dbReference>
<gene>
    <name evidence="2" type="ordered locus">KKY_1229</name>
</gene>
<dbReference type="eggNOG" id="COG1028">
    <property type="taxonomic scope" value="Bacteria"/>
</dbReference>
<accession>G4R7C1</accession>
<protein>
    <submittedName>
        <fullName evidence="2">3-oxoacyl-(Acyl-carrier protein) reductase</fullName>
    </submittedName>
</protein>
<evidence type="ECO:0000313" key="3">
    <source>
        <dbReference type="Proteomes" id="UP000008850"/>
    </source>
</evidence>
<dbReference type="InterPro" id="IPR036291">
    <property type="entry name" value="NAD(P)-bd_dom_sf"/>
</dbReference>
<reference evidence="2 3" key="1">
    <citation type="journal article" date="2012" name="J. Bacteriol.">
        <title>Complete genome sequence of Pelagibacterium halotolerans B2T.</title>
        <authorList>
            <person name="Huo Y.Y."/>
            <person name="Cheng H."/>
            <person name="Han X.F."/>
            <person name="Jiang X.W."/>
            <person name="Sun C."/>
            <person name="Zhang X.Q."/>
            <person name="Zhu X.F."/>
            <person name="Liu Y.F."/>
            <person name="Li P.F."/>
            <person name="Ni P.X."/>
            <person name="Wu M."/>
        </authorList>
    </citation>
    <scope>NUCLEOTIDE SEQUENCE [LARGE SCALE GENOMIC DNA]</scope>
    <source>
        <strain evidence="3">DSM 22347 / JCM 15775 / CGMCC 1.7692 / B2</strain>
    </source>
</reference>
<dbReference type="InterPro" id="IPR020904">
    <property type="entry name" value="Sc_DH/Rdtase_CS"/>
</dbReference>
<dbReference type="PANTHER" id="PTHR43943">
    <property type="entry name" value="DEHYDROGENASE/REDUCTASE (SDR FAMILY) MEMBER 4"/>
    <property type="match status" value="1"/>
</dbReference>
<dbReference type="PANTHER" id="PTHR43943:SF2">
    <property type="entry name" value="DEHYDROGENASE_REDUCTASE 4"/>
    <property type="match status" value="1"/>
</dbReference>
<evidence type="ECO:0000313" key="2">
    <source>
        <dbReference type="EMBL" id="AEQ51257.1"/>
    </source>
</evidence>
<dbReference type="CDD" id="cd05233">
    <property type="entry name" value="SDR_c"/>
    <property type="match status" value="1"/>
</dbReference>
<dbReference type="RefSeq" id="WP_014130406.1">
    <property type="nucleotide sequence ID" value="NC_016078.1"/>
</dbReference>